<sequence>MLYYIELTLIYHVFPFHKDKFTKNFPFYKERIDNFKESVSKTKRARQNLGKLVDIFYFKLQNNNIIILPIEKLFPL</sequence>
<dbReference type="Proteomes" id="UP000576368">
    <property type="component" value="Unassembled WGS sequence"/>
</dbReference>
<dbReference type="AlphaFoldDB" id="A0A7X5YH28"/>
<dbReference type="EMBL" id="JAATLI010000016">
    <property type="protein sequence ID" value="NJC20243.1"/>
    <property type="molecule type" value="Genomic_DNA"/>
</dbReference>
<gene>
    <name evidence="1" type="ORF">GGR15_003888</name>
</gene>
<organism evidence="1 2">
    <name type="scientific">Butyricimonas paravirosa</name>
    <dbReference type="NCBI Taxonomy" id="1472417"/>
    <lineage>
        <taxon>Bacteria</taxon>
        <taxon>Pseudomonadati</taxon>
        <taxon>Bacteroidota</taxon>
        <taxon>Bacteroidia</taxon>
        <taxon>Bacteroidales</taxon>
        <taxon>Odoribacteraceae</taxon>
        <taxon>Butyricimonas</taxon>
    </lineage>
</organism>
<accession>A0A7X5YH28</accession>
<name>A0A7X5YH28_9BACT</name>
<reference evidence="1 2" key="1">
    <citation type="submission" date="2020-03" db="EMBL/GenBank/DDBJ databases">
        <title>Genomic Encyclopedia of Type Strains, Phase IV (KMG-IV): sequencing the most valuable type-strain genomes for metagenomic binning, comparative biology and taxonomic classification.</title>
        <authorList>
            <person name="Goeker M."/>
        </authorList>
    </citation>
    <scope>NUCLEOTIDE SEQUENCE [LARGE SCALE GENOMIC DNA]</scope>
    <source>
        <strain evidence="1 2">DSM 105722</strain>
    </source>
</reference>
<evidence type="ECO:0000313" key="2">
    <source>
        <dbReference type="Proteomes" id="UP000576368"/>
    </source>
</evidence>
<proteinExistence type="predicted"/>
<comment type="caution">
    <text evidence="1">The sequence shown here is derived from an EMBL/GenBank/DDBJ whole genome shotgun (WGS) entry which is preliminary data.</text>
</comment>
<protein>
    <submittedName>
        <fullName evidence="1">Uncharacterized protein</fullName>
    </submittedName>
</protein>
<evidence type="ECO:0000313" key="1">
    <source>
        <dbReference type="EMBL" id="NJC20243.1"/>
    </source>
</evidence>